<dbReference type="OrthoDB" id="339764at2759"/>
<evidence type="ECO:0000259" key="2">
    <source>
        <dbReference type="Pfam" id="PF00465"/>
    </source>
</evidence>
<accession>A0A9W8RPE6</accession>
<reference evidence="3" key="1">
    <citation type="submission" date="2022-09" db="EMBL/GenBank/DDBJ databases">
        <title>Fusarium specimens isolated from Avocado Roots.</title>
        <authorList>
            <person name="Stajich J."/>
            <person name="Roper C."/>
            <person name="Heimlech-Rivalta G."/>
        </authorList>
    </citation>
    <scope>NUCLEOTIDE SEQUENCE</scope>
    <source>
        <strain evidence="3">CF00136</strain>
    </source>
</reference>
<dbReference type="GO" id="GO:0046872">
    <property type="term" value="F:metal ion binding"/>
    <property type="evidence" value="ECO:0007669"/>
    <property type="project" value="InterPro"/>
</dbReference>
<gene>
    <name evidence="3" type="ORF">NW762_013428</name>
</gene>
<comment type="caution">
    <text evidence="3">The sequence shown here is derived from an EMBL/GenBank/DDBJ whole genome shotgun (WGS) entry which is preliminary data.</text>
</comment>
<dbReference type="Gene3D" id="3.40.50.1970">
    <property type="match status" value="1"/>
</dbReference>
<dbReference type="Pfam" id="PF00465">
    <property type="entry name" value="Fe-ADH"/>
    <property type="match status" value="1"/>
</dbReference>
<feature type="domain" description="Alcohol dehydrogenase iron-type/glycerol dehydrogenase GldA" evidence="2">
    <location>
        <begin position="31"/>
        <end position="165"/>
    </location>
</feature>
<dbReference type="EMBL" id="JAOQAZ010000041">
    <property type="protein sequence ID" value="KAJ4246876.1"/>
    <property type="molecule type" value="Genomic_DNA"/>
</dbReference>
<dbReference type="SUPFAM" id="SSF56796">
    <property type="entry name" value="Dehydroquinate synthase-like"/>
    <property type="match status" value="1"/>
</dbReference>
<keyword evidence="4" id="KW-1185">Reference proteome</keyword>
<dbReference type="Proteomes" id="UP001152049">
    <property type="component" value="Unassembled WGS sequence"/>
</dbReference>
<dbReference type="InterPro" id="IPR039697">
    <property type="entry name" value="Alcohol_dehydrogenase_Fe"/>
</dbReference>
<dbReference type="PANTHER" id="PTHR11496:SF107">
    <property type="entry name" value="ALCOHOL DEHYDROGENASE, PUTATIVE (AFU_ORTHOLOGUE AFUA_1G06800)-RELATED"/>
    <property type="match status" value="1"/>
</dbReference>
<dbReference type="InterPro" id="IPR001670">
    <property type="entry name" value="ADH_Fe/GldA"/>
</dbReference>
<dbReference type="PANTHER" id="PTHR11496">
    <property type="entry name" value="ALCOHOL DEHYDROGENASE"/>
    <property type="match status" value="1"/>
</dbReference>
<dbReference type="GO" id="GO:0005739">
    <property type="term" value="C:mitochondrion"/>
    <property type="evidence" value="ECO:0007669"/>
    <property type="project" value="TreeGrafter"/>
</dbReference>
<evidence type="ECO:0000256" key="1">
    <source>
        <dbReference type="ARBA" id="ARBA00023002"/>
    </source>
</evidence>
<evidence type="ECO:0000313" key="4">
    <source>
        <dbReference type="Proteomes" id="UP001152049"/>
    </source>
</evidence>
<dbReference type="AlphaFoldDB" id="A0A9W8RPE6"/>
<dbReference type="GO" id="GO:0004022">
    <property type="term" value="F:alcohol dehydrogenase (NAD+) activity"/>
    <property type="evidence" value="ECO:0007669"/>
    <property type="project" value="TreeGrafter"/>
</dbReference>
<evidence type="ECO:0000313" key="3">
    <source>
        <dbReference type="EMBL" id="KAJ4246876.1"/>
    </source>
</evidence>
<name>A0A9W8RPE6_9HYPO</name>
<keyword evidence="1" id="KW-0560">Oxidoreductase</keyword>
<proteinExistence type="predicted"/>
<sequence>MAFAFGTEVHYSAYQGRDTPRISYGLRFPDACLKHCTDTFRSSRAYIICSKSLSKSTDALDRLSSALGDRVEGVRIGISPHTPIAEVLEVVNEIRDRDIDCLITLGAGSLTDAAKLVRLALANAAITEEDMDCLWGTPKSNPKLRKDIVLPTIPLIHIPTSLSGGEFPGNCRRN</sequence>
<protein>
    <recommendedName>
        <fullName evidence="2">Alcohol dehydrogenase iron-type/glycerol dehydrogenase GldA domain-containing protein</fullName>
    </recommendedName>
</protein>
<organism evidence="3 4">
    <name type="scientific">Fusarium torreyae</name>
    <dbReference type="NCBI Taxonomy" id="1237075"/>
    <lineage>
        <taxon>Eukaryota</taxon>
        <taxon>Fungi</taxon>
        <taxon>Dikarya</taxon>
        <taxon>Ascomycota</taxon>
        <taxon>Pezizomycotina</taxon>
        <taxon>Sordariomycetes</taxon>
        <taxon>Hypocreomycetidae</taxon>
        <taxon>Hypocreales</taxon>
        <taxon>Nectriaceae</taxon>
        <taxon>Fusarium</taxon>
    </lineage>
</organism>